<evidence type="ECO:0000313" key="4">
    <source>
        <dbReference type="Proteomes" id="UP000011910"/>
    </source>
</evidence>
<evidence type="ECO:0000256" key="1">
    <source>
        <dbReference type="SAM" id="MobiDB-lite"/>
    </source>
</evidence>
<name>M7NKJ5_9BACT</name>
<dbReference type="PROSITE" id="PS51257">
    <property type="entry name" value="PROKAR_LIPOPROTEIN"/>
    <property type="match status" value="1"/>
</dbReference>
<evidence type="ECO:0000256" key="2">
    <source>
        <dbReference type="SAM" id="SignalP"/>
    </source>
</evidence>
<keyword evidence="2" id="KW-0732">Signal</keyword>
<gene>
    <name evidence="3" type="ORF">ADICEAN_02589</name>
</gene>
<dbReference type="EMBL" id="AODQ01000065">
    <property type="protein sequence ID" value="EMR02280.1"/>
    <property type="molecule type" value="Genomic_DNA"/>
</dbReference>
<sequence length="321" mass="34948">MNRLFHSPWSLLLVFGLLIASSCKKDDPNPAPSVEISNPNRPSGTTFNPGDPITFTITVSAPGGLKRLSFNKQAGSGEPEAVLEPVNGDGAGTFTHNFTYTAMVADGGKQVVLNIVAEDNAGQQGTAQYAYTVTEYPIVEYKNIQLVSAQHDSTSKTWFSTLRGERFSSKEIKEQIAAGNDISSGIDISYFYGDNMNATISSPSFYPKADSGFKGWGNINATHLRNSSMTPAQFAQISSFADLEAAFQAGITNRDHQDANATYHQDRIMRLTKDKVVVFRTDPNYNGGSRYGALLVTEIKGTRGAQDYLQFDMKVMPIPAE</sequence>
<dbReference type="OrthoDB" id="713689at2"/>
<dbReference type="eggNOG" id="ENOG5030WTX">
    <property type="taxonomic scope" value="Bacteria"/>
</dbReference>
<feature type="chain" id="PRO_5004082249" evidence="2">
    <location>
        <begin position="26"/>
        <end position="321"/>
    </location>
</feature>
<organism evidence="3 4">
    <name type="scientific">Cesiribacter andamanensis AMV16</name>
    <dbReference type="NCBI Taxonomy" id="1279009"/>
    <lineage>
        <taxon>Bacteria</taxon>
        <taxon>Pseudomonadati</taxon>
        <taxon>Bacteroidota</taxon>
        <taxon>Cytophagia</taxon>
        <taxon>Cytophagales</taxon>
        <taxon>Cesiribacteraceae</taxon>
        <taxon>Cesiribacter</taxon>
    </lineage>
</organism>
<keyword evidence="4" id="KW-1185">Reference proteome</keyword>
<dbReference type="Proteomes" id="UP000011910">
    <property type="component" value="Unassembled WGS sequence"/>
</dbReference>
<feature type="region of interest" description="Disordered" evidence="1">
    <location>
        <begin position="28"/>
        <end position="49"/>
    </location>
</feature>
<reference evidence="3 4" key="1">
    <citation type="journal article" date="2013" name="Genome Announc.">
        <title>Draft Genome Sequence of Cesiribacter andamanensis Strain AMV16T, Isolated from a Soil Sample from a Mud Volcano in the Andaman Islands, India.</title>
        <authorList>
            <person name="Shivaji S."/>
            <person name="Ara S."/>
            <person name="Begum Z."/>
            <person name="Srinivas T.N."/>
            <person name="Singh A."/>
            <person name="Kumar Pinnaka A."/>
        </authorList>
    </citation>
    <scope>NUCLEOTIDE SEQUENCE [LARGE SCALE GENOMIC DNA]</scope>
    <source>
        <strain evidence="3 4">AMV16</strain>
    </source>
</reference>
<dbReference type="RefSeq" id="WP_009195979.1">
    <property type="nucleotide sequence ID" value="NZ_AODQ01000065.1"/>
</dbReference>
<protein>
    <submittedName>
        <fullName evidence="3">Uncharacterized protein</fullName>
    </submittedName>
</protein>
<accession>M7NKJ5</accession>
<dbReference type="AlphaFoldDB" id="M7NKJ5"/>
<proteinExistence type="predicted"/>
<feature type="signal peptide" evidence="2">
    <location>
        <begin position="1"/>
        <end position="25"/>
    </location>
</feature>
<evidence type="ECO:0000313" key="3">
    <source>
        <dbReference type="EMBL" id="EMR02280.1"/>
    </source>
</evidence>
<feature type="compositionally biased region" description="Polar residues" evidence="1">
    <location>
        <begin position="35"/>
        <end position="48"/>
    </location>
</feature>
<dbReference type="InterPro" id="IPR013783">
    <property type="entry name" value="Ig-like_fold"/>
</dbReference>
<dbReference type="Gene3D" id="2.60.40.10">
    <property type="entry name" value="Immunoglobulins"/>
    <property type="match status" value="1"/>
</dbReference>
<comment type="caution">
    <text evidence="3">The sequence shown here is derived from an EMBL/GenBank/DDBJ whole genome shotgun (WGS) entry which is preliminary data.</text>
</comment>
<dbReference type="Pfam" id="PF17957">
    <property type="entry name" value="Big_7"/>
    <property type="match status" value="1"/>
</dbReference>